<evidence type="ECO:0000256" key="6">
    <source>
        <dbReference type="ARBA" id="ARBA00023136"/>
    </source>
</evidence>
<keyword evidence="10" id="KW-1185">Reference proteome</keyword>
<comment type="subcellular location">
    <subcellularLocation>
        <location evidence="1">Cell membrane</location>
        <topology evidence="1">Multi-pass membrane protein</topology>
    </subcellularLocation>
</comment>
<dbReference type="Proteomes" id="UP000708298">
    <property type="component" value="Unassembled WGS sequence"/>
</dbReference>
<comment type="similarity">
    <text evidence="2">Belongs to the chromate ion transporter (CHR) (TC 2.A.51) family.</text>
</comment>
<evidence type="ECO:0000256" key="2">
    <source>
        <dbReference type="ARBA" id="ARBA00005262"/>
    </source>
</evidence>
<accession>A0A963YNI4</accession>
<keyword evidence="3" id="KW-1003">Cell membrane</keyword>
<protein>
    <submittedName>
        <fullName evidence="9">Chromate transporter</fullName>
    </submittedName>
</protein>
<dbReference type="GO" id="GO:0015109">
    <property type="term" value="F:chromate transmembrane transporter activity"/>
    <property type="evidence" value="ECO:0007669"/>
    <property type="project" value="InterPro"/>
</dbReference>
<feature type="transmembrane region" description="Helical" evidence="8">
    <location>
        <begin position="189"/>
        <end position="205"/>
    </location>
</feature>
<dbReference type="PANTHER" id="PTHR43663">
    <property type="entry name" value="CHROMATE TRANSPORT PROTEIN-RELATED"/>
    <property type="match status" value="1"/>
</dbReference>
<evidence type="ECO:0000256" key="1">
    <source>
        <dbReference type="ARBA" id="ARBA00004651"/>
    </source>
</evidence>
<dbReference type="InterPro" id="IPR003370">
    <property type="entry name" value="Chromate_transpt"/>
</dbReference>
<dbReference type="PANTHER" id="PTHR43663:SF1">
    <property type="entry name" value="CHROMATE TRANSPORTER"/>
    <property type="match status" value="1"/>
</dbReference>
<name>A0A963YNI4_9PROT</name>
<feature type="transmembrane region" description="Helical" evidence="8">
    <location>
        <begin position="166"/>
        <end position="183"/>
    </location>
</feature>
<comment type="caution">
    <text evidence="9">The sequence shown here is derived from an EMBL/GenBank/DDBJ whole genome shotgun (WGS) entry which is preliminary data.</text>
</comment>
<keyword evidence="6 8" id="KW-0472">Membrane</keyword>
<sequence length="221" mass="23373">MTPNSSTNDVADSPGPVTTDNVAAAPEAEAPPIRATAWDIARTFNEISLSSFGGGLSAWSREMVVARRKWMNDAEFLSAMTICRILPGANQVNLAVFVGTKLNGLRGAGAALAGLIAMPTLLLVGIAALYAAFQHSHVVQHVLDGFAAAAVAMTLQMVWKTGRTTLTSIVPIILFALTFALNGILRWPLWWTLAVTAPLGIGWAWRRAHRKAAVKSAGAAS</sequence>
<evidence type="ECO:0000256" key="8">
    <source>
        <dbReference type="SAM" id="Phobius"/>
    </source>
</evidence>
<feature type="region of interest" description="Disordered" evidence="7">
    <location>
        <begin position="1"/>
        <end position="21"/>
    </location>
</feature>
<dbReference type="GO" id="GO:0005886">
    <property type="term" value="C:plasma membrane"/>
    <property type="evidence" value="ECO:0007669"/>
    <property type="project" value="UniProtKB-SubCell"/>
</dbReference>
<dbReference type="AlphaFoldDB" id="A0A963YNI4"/>
<evidence type="ECO:0000313" key="9">
    <source>
        <dbReference type="EMBL" id="MCB8874168.1"/>
    </source>
</evidence>
<dbReference type="RefSeq" id="WP_227319817.1">
    <property type="nucleotide sequence ID" value="NZ_JAESVB010000001.1"/>
</dbReference>
<dbReference type="Pfam" id="PF02417">
    <property type="entry name" value="Chromate_transp"/>
    <property type="match status" value="1"/>
</dbReference>
<keyword evidence="4 8" id="KW-0812">Transmembrane</keyword>
<evidence type="ECO:0000256" key="3">
    <source>
        <dbReference type="ARBA" id="ARBA00022475"/>
    </source>
</evidence>
<reference evidence="9" key="2">
    <citation type="submission" date="2021-01" db="EMBL/GenBank/DDBJ databases">
        <authorList>
            <person name="Mieszkin S."/>
            <person name="Pouder E."/>
            <person name="Alain K."/>
        </authorList>
    </citation>
    <scope>NUCLEOTIDE SEQUENCE</scope>
    <source>
        <strain evidence="9">HW T2.11</strain>
    </source>
</reference>
<evidence type="ECO:0000256" key="7">
    <source>
        <dbReference type="SAM" id="MobiDB-lite"/>
    </source>
</evidence>
<feature type="transmembrane region" description="Helical" evidence="8">
    <location>
        <begin position="110"/>
        <end position="132"/>
    </location>
</feature>
<evidence type="ECO:0000256" key="4">
    <source>
        <dbReference type="ARBA" id="ARBA00022692"/>
    </source>
</evidence>
<dbReference type="EMBL" id="JAESVB010000001">
    <property type="protein sequence ID" value="MCB8874168.1"/>
    <property type="molecule type" value="Genomic_DNA"/>
</dbReference>
<proteinExistence type="inferred from homology"/>
<dbReference type="InterPro" id="IPR052518">
    <property type="entry name" value="CHR_Transporter"/>
</dbReference>
<organism evidence="9 10">
    <name type="scientific">Acidisoma silvae</name>
    <dbReference type="NCBI Taxonomy" id="2802396"/>
    <lineage>
        <taxon>Bacteria</taxon>
        <taxon>Pseudomonadati</taxon>
        <taxon>Pseudomonadota</taxon>
        <taxon>Alphaproteobacteria</taxon>
        <taxon>Acetobacterales</taxon>
        <taxon>Acidocellaceae</taxon>
        <taxon>Acidisoma</taxon>
    </lineage>
</organism>
<evidence type="ECO:0000256" key="5">
    <source>
        <dbReference type="ARBA" id="ARBA00022989"/>
    </source>
</evidence>
<keyword evidence="5 8" id="KW-1133">Transmembrane helix</keyword>
<feature type="transmembrane region" description="Helical" evidence="8">
    <location>
        <begin position="138"/>
        <end position="159"/>
    </location>
</feature>
<evidence type="ECO:0000313" key="10">
    <source>
        <dbReference type="Proteomes" id="UP000708298"/>
    </source>
</evidence>
<gene>
    <name evidence="9" type="ORF">ASILVAE211_03155</name>
</gene>
<reference evidence="9" key="1">
    <citation type="journal article" date="2021" name="Microorganisms">
        <title>Acidisoma silvae sp. nov. and Acidisomacellulosilytica sp. nov., Two Acidophilic Bacteria Isolated from Decaying Wood, Hydrolyzing Cellulose and Producing Poly-3-hydroxybutyrate.</title>
        <authorList>
            <person name="Mieszkin S."/>
            <person name="Pouder E."/>
            <person name="Uroz S."/>
            <person name="Simon-Colin C."/>
            <person name="Alain K."/>
        </authorList>
    </citation>
    <scope>NUCLEOTIDE SEQUENCE</scope>
    <source>
        <strain evidence="9">HW T2.11</strain>
    </source>
</reference>